<feature type="transmembrane region" description="Helical" evidence="5">
    <location>
        <begin position="98"/>
        <end position="121"/>
    </location>
</feature>
<dbReference type="RefSeq" id="WP_192567399.1">
    <property type="nucleotide sequence ID" value="NZ_JACZEP010000005.1"/>
</dbReference>
<evidence type="ECO:0000313" key="7">
    <source>
        <dbReference type="EMBL" id="MBE1206127.1"/>
    </source>
</evidence>
<feature type="transmembrane region" description="Helical" evidence="5">
    <location>
        <begin position="286"/>
        <end position="309"/>
    </location>
</feature>
<dbReference type="PANTHER" id="PTHR42770:SF16">
    <property type="entry name" value="AMINO ACID PERMEASE"/>
    <property type="match status" value="1"/>
</dbReference>
<feature type="transmembrane region" description="Helical" evidence="5">
    <location>
        <begin position="408"/>
        <end position="426"/>
    </location>
</feature>
<keyword evidence="3 5" id="KW-1133">Transmembrane helix</keyword>
<organism evidence="7 8">
    <name type="scientific">Aminobacter carboxidus</name>
    <dbReference type="NCBI Taxonomy" id="376165"/>
    <lineage>
        <taxon>Bacteria</taxon>
        <taxon>Pseudomonadati</taxon>
        <taxon>Pseudomonadota</taxon>
        <taxon>Alphaproteobacteria</taxon>
        <taxon>Hyphomicrobiales</taxon>
        <taxon>Phyllobacteriaceae</taxon>
        <taxon>Aminobacter</taxon>
    </lineage>
</organism>
<keyword evidence="2 5" id="KW-0812">Transmembrane</keyword>
<feature type="transmembrane region" description="Helical" evidence="5">
    <location>
        <begin position="237"/>
        <end position="258"/>
    </location>
</feature>
<feature type="transmembrane region" description="Helical" evidence="5">
    <location>
        <begin position="438"/>
        <end position="461"/>
    </location>
</feature>
<dbReference type="PANTHER" id="PTHR42770">
    <property type="entry name" value="AMINO ACID TRANSPORTER-RELATED"/>
    <property type="match status" value="1"/>
</dbReference>
<evidence type="ECO:0000256" key="3">
    <source>
        <dbReference type="ARBA" id="ARBA00022989"/>
    </source>
</evidence>
<feature type="transmembrane region" description="Helical" evidence="5">
    <location>
        <begin position="21"/>
        <end position="43"/>
    </location>
</feature>
<comment type="subcellular location">
    <subcellularLocation>
        <location evidence="1">Membrane</location>
        <topology evidence="1">Multi-pass membrane protein</topology>
    </subcellularLocation>
</comment>
<keyword evidence="8" id="KW-1185">Reference proteome</keyword>
<protein>
    <submittedName>
        <fullName evidence="7">APC family permease</fullName>
    </submittedName>
</protein>
<feature type="transmembrane region" description="Helical" evidence="5">
    <location>
        <begin position="162"/>
        <end position="184"/>
    </location>
</feature>
<feature type="domain" description="Amino acid permease/ SLC12A" evidence="6">
    <location>
        <begin position="20"/>
        <end position="465"/>
    </location>
</feature>
<feature type="transmembrane region" description="Helical" evidence="5">
    <location>
        <begin position="343"/>
        <end position="361"/>
    </location>
</feature>
<sequence length="477" mass="50533">MSILEAGSGQLRKDAMGIWHIVFFVVAAAAPLAVVVGVSPYAFAAGNGTGVPLTFILVGAMYLLFSVGFTTMSAHIGGAVSFYPYIAKGLGKPMGVGGALISIASYIAVQLMAMTLFGIFSNAIVTQYTGLDIPWWIYCLMLNVGVYLCGMRKIEFSGRVLGVFMIAEVVVLSLLGIAILVNGGGPEGITLAPFGFSAVNSGNLSLALVFIVSAFIGFEATTIFGEEAREPRKTIPIATYLAVAIIAVFYAFSTWAIALDYGPTNIVAAAEANFTGLYQVSMEKHLGGFSGVVLQVLMITSLFACVLSFHNTINRYFFVIAREGLLNAKMAATHAEHQSPQTAGIVQMIMVAAIVLVFALAGLKPEVIVGLCSAFTAIGILMIQCVVSVSVIAFFSKDHRGVNAWRRLIAPALSTIALASCLYLMASHLALVSGSESIFVQAYPIIIAGIGVIGIVFARWLRTARPQTYANLGRVFN</sequence>
<dbReference type="InterPro" id="IPR004841">
    <property type="entry name" value="AA-permease/SLC12A_dom"/>
</dbReference>
<feature type="transmembrane region" description="Helical" evidence="5">
    <location>
        <begin position="204"/>
        <end position="225"/>
    </location>
</feature>
<comment type="caution">
    <text evidence="7">The sequence shown here is derived from an EMBL/GenBank/DDBJ whole genome shotgun (WGS) entry which is preliminary data.</text>
</comment>
<evidence type="ECO:0000256" key="5">
    <source>
        <dbReference type="SAM" id="Phobius"/>
    </source>
</evidence>
<feature type="transmembrane region" description="Helical" evidence="5">
    <location>
        <begin position="367"/>
        <end position="396"/>
    </location>
</feature>
<proteinExistence type="predicted"/>
<keyword evidence="4 5" id="KW-0472">Membrane</keyword>
<evidence type="ECO:0000256" key="4">
    <source>
        <dbReference type="ARBA" id="ARBA00023136"/>
    </source>
</evidence>
<gene>
    <name evidence="7" type="ORF">IHE39_17670</name>
</gene>
<dbReference type="InterPro" id="IPR050367">
    <property type="entry name" value="APC_superfamily"/>
</dbReference>
<accession>A0ABR9GR13</accession>
<feature type="transmembrane region" description="Helical" evidence="5">
    <location>
        <begin position="133"/>
        <end position="150"/>
    </location>
</feature>
<name>A0ABR9GR13_9HYPH</name>
<dbReference type="Pfam" id="PF00324">
    <property type="entry name" value="AA_permease"/>
    <property type="match status" value="1"/>
</dbReference>
<dbReference type="Gene3D" id="1.20.1740.10">
    <property type="entry name" value="Amino acid/polyamine transporter I"/>
    <property type="match status" value="1"/>
</dbReference>
<dbReference type="Proteomes" id="UP000598227">
    <property type="component" value="Unassembled WGS sequence"/>
</dbReference>
<feature type="transmembrane region" description="Helical" evidence="5">
    <location>
        <begin position="55"/>
        <end position="86"/>
    </location>
</feature>
<evidence type="ECO:0000256" key="2">
    <source>
        <dbReference type="ARBA" id="ARBA00022692"/>
    </source>
</evidence>
<dbReference type="PIRSF" id="PIRSF006060">
    <property type="entry name" value="AA_transporter"/>
    <property type="match status" value="1"/>
</dbReference>
<reference evidence="7 8" key="1">
    <citation type="submission" date="2020-09" db="EMBL/GenBank/DDBJ databases">
        <title>Draft Genome Sequence of Aminobacter carboxidus type strain DSM 1086, a soil Gram-negative carboxydobacterium.</title>
        <authorList>
            <person name="Turrini P."/>
            <person name="Tescari M."/>
            <person name="Artuso I."/>
            <person name="Lugli G.A."/>
            <person name="Frangipani E."/>
            <person name="Ventura M."/>
            <person name="Visca P."/>
        </authorList>
    </citation>
    <scope>NUCLEOTIDE SEQUENCE [LARGE SCALE GENOMIC DNA]</scope>
    <source>
        <strain evidence="7 8">DSM 1086</strain>
    </source>
</reference>
<evidence type="ECO:0000259" key="6">
    <source>
        <dbReference type="Pfam" id="PF00324"/>
    </source>
</evidence>
<dbReference type="EMBL" id="JACZEP010000005">
    <property type="protein sequence ID" value="MBE1206127.1"/>
    <property type="molecule type" value="Genomic_DNA"/>
</dbReference>
<evidence type="ECO:0000256" key="1">
    <source>
        <dbReference type="ARBA" id="ARBA00004141"/>
    </source>
</evidence>
<evidence type="ECO:0000313" key="8">
    <source>
        <dbReference type="Proteomes" id="UP000598227"/>
    </source>
</evidence>